<reference evidence="1" key="1">
    <citation type="submission" date="2018-05" db="EMBL/GenBank/DDBJ databases">
        <authorList>
            <person name="Lanie J.A."/>
            <person name="Ng W.-L."/>
            <person name="Kazmierczak K.M."/>
            <person name="Andrzejewski T.M."/>
            <person name="Davidsen T.M."/>
            <person name="Wayne K.J."/>
            <person name="Tettelin H."/>
            <person name="Glass J.I."/>
            <person name="Rusch D."/>
            <person name="Podicherti R."/>
            <person name="Tsui H.-C.T."/>
            <person name="Winkler M.E."/>
        </authorList>
    </citation>
    <scope>NUCLEOTIDE SEQUENCE</scope>
</reference>
<proteinExistence type="predicted"/>
<protein>
    <submittedName>
        <fullName evidence="1">Uncharacterized protein</fullName>
    </submittedName>
</protein>
<dbReference type="EMBL" id="UINC01003357">
    <property type="protein sequence ID" value="SVA05604.1"/>
    <property type="molecule type" value="Genomic_DNA"/>
</dbReference>
<dbReference type="AlphaFoldDB" id="A0A381SQC4"/>
<sequence>MKHIDHQIINLLAKRSEEFLNL</sequence>
<organism evidence="1">
    <name type="scientific">marine metagenome</name>
    <dbReference type="NCBI Taxonomy" id="408172"/>
    <lineage>
        <taxon>unclassified sequences</taxon>
        <taxon>metagenomes</taxon>
        <taxon>ecological metagenomes</taxon>
    </lineage>
</organism>
<name>A0A381SQC4_9ZZZZ</name>
<gene>
    <name evidence="1" type="ORF">METZ01_LOCUS58458</name>
</gene>
<evidence type="ECO:0000313" key="1">
    <source>
        <dbReference type="EMBL" id="SVA05604.1"/>
    </source>
</evidence>
<accession>A0A381SQC4</accession>